<organism evidence="1 2">
    <name type="scientific">Longivirga aurantiaca</name>
    <dbReference type="NCBI Taxonomy" id="1837743"/>
    <lineage>
        <taxon>Bacteria</taxon>
        <taxon>Bacillati</taxon>
        <taxon>Actinomycetota</taxon>
        <taxon>Actinomycetes</taxon>
        <taxon>Sporichthyales</taxon>
        <taxon>Sporichthyaceae</taxon>
        <taxon>Longivirga</taxon>
    </lineage>
</organism>
<evidence type="ECO:0000313" key="2">
    <source>
        <dbReference type="Proteomes" id="UP001596138"/>
    </source>
</evidence>
<gene>
    <name evidence="1" type="ORF">ACFQGU_03460</name>
</gene>
<protein>
    <submittedName>
        <fullName evidence="1">DUF5701 family protein</fullName>
    </submittedName>
</protein>
<sequence>MPAATTTAPTFDEQAALLRSVGVGADLEALRPYADNAAATDPTHLPFVLVAGGLDLDAAMAHVIAKGKPGRVDMTPLRPHDFAPIEGTEPPASPYLLLDVDLGARFRNATPEAALIALRAEGRTPLTIDEGVSMLLQVPDALHARTAYSLLASRRADQRVPALWMSYGAPRLGWCWDRNPHTWLGSASAAARITV</sequence>
<accession>A0ABW1SY19</accession>
<evidence type="ECO:0000313" key="1">
    <source>
        <dbReference type="EMBL" id="MFC6236922.1"/>
    </source>
</evidence>
<dbReference type="InterPro" id="IPR043755">
    <property type="entry name" value="DUF5701"/>
</dbReference>
<reference evidence="2" key="1">
    <citation type="journal article" date="2019" name="Int. J. Syst. Evol. Microbiol.">
        <title>The Global Catalogue of Microorganisms (GCM) 10K type strain sequencing project: providing services to taxonomists for standard genome sequencing and annotation.</title>
        <authorList>
            <consortium name="The Broad Institute Genomics Platform"/>
            <consortium name="The Broad Institute Genome Sequencing Center for Infectious Disease"/>
            <person name="Wu L."/>
            <person name="Ma J."/>
        </authorList>
    </citation>
    <scope>NUCLEOTIDE SEQUENCE [LARGE SCALE GENOMIC DNA]</scope>
    <source>
        <strain evidence="2">CGMCC 4.7317</strain>
    </source>
</reference>
<comment type="caution">
    <text evidence="1">The sequence shown here is derived from an EMBL/GenBank/DDBJ whole genome shotgun (WGS) entry which is preliminary data.</text>
</comment>
<dbReference type="EMBL" id="JBHSTI010000003">
    <property type="protein sequence ID" value="MFC6236922.1"/>
    <property type="molecule type" value="Genomic_DNA"/>
</dbReference>
<name>A0ABW1SY19_9ACTN</name>
<dbReference type="Proteomes" id="UP001596138">
    <property type="component" value="Unassembled WGS sequence"/>
</dbReference>
<keyword evidence="2" id="KW-1185">Reference proteome</keyword>
<dbReference type="RefSeq" id="WP_386763971.1">
    <property type="nucleotide sequence ID" value="NZ_JBHSTI010000003.1"/>
</dbReference>
<proteinExistence type="predicted"/>
<dbReference type="Pfam" id="PF18959">
    <property type="entry name" value="DUF5701"/>
    <property type="match status" value="1"/>
</dbReference>